<dbReference type="InterPro" id="IPR010351">
    <property type="entry name" value="DUF943"/>
</dbReference>
<gene>
    <name evidence="1" type="ORF">AB3G37_18235</name>
</gene>
<dbReference type="Pfam" id="PF06092">
    <property type="entry name" value="DUF943"/>
    <property type="match status" value="1"/>
</dbReference>
<protein>
    <submittedName>
        <fullName evidence="1">DUF943 family protein</fullName>
    </submittedName>
</protein>
<organism evidence="1">
    <name type="scientific">Rouxiella sp. WC2420</name>
    <dbReference type="NCBI Taxonomy" id="3234145"/>
    <lineage>
        <taxon>Bacteria</taxon>
        <taxon>Pseudomonadati</taxon>
        <taxon>Pseudomonadota</taxon>
        <taxon>Gammaproteobacteria</taxon>
        <taxon>Enterobacterales</taxon>
        <taxon>Yersiniaceae</taxon>
        <taxon>Rouxiella</taxon>
    </lineage>
</organism>
<reference evidence="1" key="1">
    <citation type="submission" date="2024-07" db="EMBL/GenBank/DDBJ databases">
        <authorList>
            <person name="Biller S.J."/>
        </authorList>
    </citation>
    <scope>NUCLEOTIDE SEQUENCE</scope>
    <source>
        <strain evidence="1">WC2420</strain>
    </source>
</reference>
<evidence type="ECO:0000313" key="1">
    <source>
        <dbReference type="EMBL" id="XDU71467.1"/>
    </source>
</evidence>
<accession>A0AB39VQ85</accession>
<dbReference type="AlphaFoldDB" id="A0AB39VQ85"/>
<dbReference type="RefSeq" id="WP_369788710.1">
    <property type="nucleotide sequence ID" value="NZ_CP165628.1"/>
</dbReference>
<sequence length="130" mass="15742">MFKFKTVVILIVILFYSFIWKVGQPVEIVATHNKSVILVNNFPFFKSWQINWWEINKEKIHKKYGIPETYRDGSFGVVIHDFGNGYREDRWIDQDSDLLCFDDMQMKKNCIKKKILMTINKYKESKIYYR</sequence>
<name>A0AB39VQ85_9GAMM</name>
<proteinExistence type="predicted"/>
<dbReference type="EMBL" id="CP165628">
    <property type="protein sequence ID" value="XDU71467.1"/>
    <property type="molecule type" value="Genomic_DNA"/>
</dbReference>